<feature type="non-terminal residue" evidence="1">
    <location>
        <position position="1"/>
    </location>
</feature>
<dbReference type="InParanoid" id="E2BRX9"/>
<dbReference type="Gene3D" id="3.60.10.10">
    <property type="entry name" value="Endonuclease/exonuclease/phosphatase"/>
    <property type="match status" value="1"/>
</dbReference>
<feature type="non-terminal residue" evidence="1">
    <location>
        <position position="92"/>
    </location>
</feature>
<sequence length="92" mass="10788">GRVLLYIDKIIKFDIVSIETCDKNWWAITVKIKDKNYIGMIMIVYYLSNSKDTSFIAYLEETCIGSMQNDNVIKMSDFNIDRKVNNHTQNKL</sequence>
<reference evidence="1 2" key="1">
    <citation type="journal article" date="2010" name="Science">
        <title>Genomic comparison of the ants Camponotus floridanus and Harpegnathos saltator.</title>
        <authorList>
            <person name="Bonasio R."/>
            <person name="Zhang G."/>
            <person name="Ye C."/>
            <person name="Mutti N.S."/>
            <person name="Fang X."/>
            <person name="Qin N."/>
            <person name="Donahue G."/>
            <person name="Yang P."/>
            <person name="Li Q."/>
            <person name="Li C."/>
            <person name="Zhang P."/>
            <person name="Huang Z."/>
            <person name="Berger S.L."/>
            <person name="Reinberg D."/>
            <person name="Wang J."/>
            <person name="Liebig J."/>
        </authorList>
    </citation>
    <scope>NUCLEOTIDE SEQUENCE [LARGE SCALE GENOMIC DNA]</scope>
    <source>
        <strain evidence="1 2">R22 G/1</strain>
    </source>
</reference>
<protein>
    <submittedName>
        <fullName evidence="1">Uncharacterized protein</fullName>
    </submittedName>
</protein>
<dbReference type="AlphaFoldDB" id="E2BRX9"/>
<keyword evidence="2" id="KW-1185">Reference proteome</keyword>
<proteinExistence type="predicted"/>
<name>E2BRX9_HARSA</name>
<evidence type="ECO:0000313" key="1">
    <source>
        <dbReference type="EMBL" id="EFN81549.1"/>
    </source>
</evidence>
<dbReference type="InterPro" id="IPR036691">
    <property type="entry name" value="Endo/exonu/phosph_ase_sf"/>
</dbReference>
<accession>E2BRX9</accession>
<evidence type="ECO:0000313" key="2">
    <source>
        <dbReference type="Proteomes" id="UP000008237"/>
    </source>
</evidence>
<dbReference type="EMBL" id="GL450087">
    <property type="protein sequence ID" value="EFN81549.1"/>
    <property type="molecule type" value="Genomic_DNA"/>
</dbReference>
<organism evidence="2">
    <name type="scientific">Harpegnathos saltator</name>
    <name type="common">Jerdon's jumping ant</name>
    <dbReference type="NCBI Taxonomy" id="610380"/>
    <lineage>
        <taxon>Eukaryota</taxon>
        <taxon>Metazoa</taxon>
        <taxon>Ecdysozoa</taxon>
        <taxon>Arthropoda</taxon>
        <taxon>Hexapoda</taxon>
        <taxon>Insecta</taxon>
        <taxon>Pterygota</taxon>
        <taxon>Neoptera</taxon>
        <taxon>Endopterygota</taxon>
        <taxon>Hymenoptera</taxon>
        <taxon>Apocrita</taxon>
        <taxon>Aculeata</taxon>
        <taxon>Formicoidea</taxon>
        <taxon>Formicidae</taxon>
        <taxon>Ponerinae</taxon>
        <taxon>Ponerini</taxon>
        <taxon>Harpegnathos</taxon>
    </lineage>
</organism>
<dbReference type="Proteomes" id="UP000008237">
    <property type="component" value="Unassembled WGS sequence"/>
</dbReference>
<gene>
    <name evidence="1" type="ORF">EAI_04935</name>
</gene>